<feature type="transmembrane region" description="Helical" evidence="1">
    <location>
        <begin position="7"/>
        <end position="29"/>
    </location>
</feature>
<feature type="transmembrane region" description="Helical" evidence="1">
    <location>
        <begin position="35"/>
        <end position="56"/>
    </location>
</feature>
<dbReference type="EMBL" id="BARU01010624">
    <property type="protein sequence ID" value="GAH35219.1"/>
    <property type="molecule type" value="Genomic_DNA"/>
</dbReference>
<gene>
    <name evidence="2" type="ORF">S03H2_20205</name>
</gene>
<protein>
    <submittedName>
        <fullName evidence="2">Uncharacterized protein</fullName>
    </submittedName>
</protein>
<evidence type="ECO:0000256" key="1">
    <source>
        <dbReference type="SAM" id="Phobius"/>
    </source>
</evidence>
<organism evidence="2">
    <name type="scientific">marine sediment metagenome</name>
    <dbReference type="NCBI Taxonomy" id="412755"/>
    <lineage>
        <taxon>unclassified sequences</taxon>
        <taxon>metagenomes</taxon>
        <taxon>ecological metagenomes</taxon>
    </lineage>
</organism>
<feature type="non-terminal residue" evidence="2">
    <location>
        <position position="1"/>
    </location>
</feature>
<proteinExistence type="predicted"/>
<name>X1G0U8_9ZZZZ</name>
<dbReference type="AlphaFoldDB" id="X1G0U8"/>
<evidence type="ECO:0000313" key="2">
    <source>
        <dbReference type="EMBL" id="GAH35219.1"/>
    </source>
</evidence>
<sequence length="190" mass="21936">INGGNRMILGLMFMLIMIGYMVTLIGFFMPTPYETLGIFFWMFGIMISFMGGYMVWSRAHKTGVFHFLDPARPGDIKWLYAEQDGSIKITASMREVESSLYSRELDALIKDLKSYKLFDHSVRLVPAGIGHSADLDICLYTHMLKNKWGYNSIREARRAGFKLFGFPKTQRMVVREHVIVNPEYLKKAEE</sequence>
<keyword evidence="1" id="KW-1133">Transmembrane helix</keyword>
<keyword evidence="1" id="KW-0472">Membrane</keyword>
<keyword evidence="1" id="KW-0812">Transmembrane</keyword>
<accession>X1G0U8</accession>
<reference evidence="2" key="1">
    <citation type="journal article" date="2014" name="Front. Microbiol.">
        <title>High frequency of phylogenetically diverse reductive dehalogenase-homologous genes in deep subseafloor sedimentary metagenomes.</title>
        <authorList>
            <person name="Kawai M."/>
            <person name="Futagami T."/>
            <person name="Toyoda A."/>
            <person name="Takaki Y."/>
            <person name="Nishi S."/>
            <person name="Hori S."/>
            <person name="Arai W."/>
            <person name="Tsubouchi T."/>
            <person name="Morono Y."/>
            <person name="Uchiyama I."/>
            <person name="Ito T."/>
            <person name="Fujiyama A."/>
            <person name="Inagaki F."/>
            <person name="Takami H."/>
        </authorList>
    </citation>
    <scope>NUCLEOTIDE SEQUENCE</scope>
    <source>
        <strain evidence="2">Expedition CK06-06</strain>
    </source>
</reference>
<comment type="caution">
    <text evidence="2">The sequence shown here is derived from an EMBL/GenBank/DDBJ whole genome shotgun (WGS) entry which is preliminary data.</text>
</comment>